<gene>
    <name evidence="2" type="ORF">VNO80_19207</name>
</gene>
<accession>A0AAN9MFK7</accession>
<reference evidence="2 3" key="1">
    <citation type="submission" date="2024-01" db="EMBL/GenBank/DDBJ databases">
        <title>The genomes of 5 underutilized Papilionoideae crops provide insights into root nodulation and disease resistanc.</title>
        <authorList>
            <person name="Jiang F."/>
        </authorList>
    </citation>
    <scope>NUCLEOTIDE SEQUENCE [LARGE SCALE GENOMIC DNA]</scope>
    <source>
        <strain evidence="2">JINMINGXINNONG_FW02</strain>
        <tissue evidence="2">Leaves</tissue>
    </source>
</reference>
<comment type="caution">
    <text evidence="2">The sequence shown here is derived from an EMBL/GenBank/DDBJ whole genome shotgun (WGS) entry which is preliminary data.</text>
</comment>
<dbReference type="Proteomes" id="UP001374584">
    <property type="component" value="Unassembled WGS sequence"/>
</dbReference>
<organism evidence="2 3">
    <name type="scientific">Phaseolus coccineus</name>
    <name type="common">Scarlet runner bean</name>
    <name type="synonym">Phaseolus multiflorus</name>
    <dbReference type="NCBI Taxonomy" id="3886"/>
    <lineage>
        <taxon>Eukaryota</taxon>
        <taxon>Viridiplantae</taxon>
        <taxon>Streptophyta</taxon>
        <taxon>Embryophyta</taxon>
        <taxon>Tracheophyta</taxon>
        <taxon>Spermatophyta</taxon>
        <taxon>Magnoliopsida</taxon>
        <taxon>eudicotyledons</taxon>
        <taxon>Gunneridae</taxon>
        <taxon>Pentapetalae</taxon>
        <taxon>rosids</taxon>
        <taxon>fabids</taxon>
        <taxon>Fabales</taxon>
        <taxon>Fabaceae</taxon>
        <taxon>Papilionoideae</taxon>
        <taxon>50 kb inversion clade</taxon>
        <taxon>NPAAA clade</taxon>
        <taxon>indigoferoid/millettioid clade</taxon>
        <taxon>Phaseoleae</taxon>
        <taxon>Phaseolus</taxon>
    </lineage>
</organism>
<keyword evidence="1" id="KW-0812">Transmembrane</keyword>
<proteinExistence type="predicted"/>
<evidence type="ECO:0000313" key="2">
    <source>
        <dbReference type="EMBL" id="KAK7353755.1"/>
    </source>
</evidence>
<sequence>MNFRTRALPSEIVIFLAQRFLVILILLFIILDLIAHNVKERCIRSSDTLHDLHFRVSDVYRTKTCDGYSVGYI</sequence>
<dbReference type="EMBL" id="JAYMYR010000007">
    <property type="protein sequence ID" value="KAK7353755.1"/>
    <property type="molecule type" value="Genomic_DNA"/>
</dbReference>
<dbReference type="AlphaFoldDB" id="A0AAN9MFK7"/>
<keyword evidence="3" id="KW-1185">Reference proteome</keyword>
<keyword evidence="1" id="KW-0472">Membrane</keyword>
<evidence type="ECO:0000313" key="3">
    <source>
        <dbReference type="Proteomes" id="UP001374584"/>
    </source>
</evidence>
<keyword evidence="1" id="KW-1133">Transmembrane helix</keyword>
<evidence type="ECO:0000256" key="1">
    <source>
        <dbReference type="SAM" id="Phobius"/>
    </source>
</evidence>
<feature type="transmembrane region" description="Helical" evidence="1">
    <location>
        <begin position="12"/>
        <end position="35"/>
    </location>
</feature>
<name>A0AAN9MFK7_PHACN</name>
<protein>
    <submittedName>
        <fullName evidence="2">Uncharacterized protein</fullName>
    </submittedName>
</protein>